<feature type="signal peptide" evidence="3">
    <location>
        <begin position="1"/>
        <end position="16"/>
    </location>
</feature>
<keyword evidence="6" id="KW-1185">Reference proteome</keyword>
<dbReference type="AlphaFoldDB" id="A0A821P6S2"/>
<evidence type="ECO:0000259" key="4">
    <source>
        <dbReference type="PROSITE" id="PS01180"/>
    </source>
</evidence>
<keyword evidence="3" id="KW-0732">Signal</keyword>
<proteinExistence type="predicted"/>
<keyword evidence="1" id="KW-1015">Disulfide bond</keyword>
<dbReference type="InterPro" id="IPR058698">
    <property type="entry name" value="CUB_metazoa"/>
</dbReference>
<accession>A0A821P6S2</accession>
<evidence type="ECO:0000256" key="1">
    <source>
        <dbReference type="ARBA" id="ARBA00023157"/>
    </source>
</evidence>
<dbReference type="Pfam" id="PF26080">
    <property type="entry name" value="CUB_animal"/>
    <property type="match status" value="1"/>
</dbReference>
<evidence type="ECO:0000256" key="2">
    <source>
        <dbReference type="PROSITE-ProRule" id="PRU00059"/>
    </source>
</evidence>
<feature type="chain" id="PRO_5032739624" description="CUB domain-containing protein" evidence="3">
    <location>
        <begin position="17"/>
        <end position="453"/>
    </location>
</feature>
<dbReference type="InterPro" id="IPR035914">
    <property type="entry name" value="Sperma_CUB_dom_sf"/>
</dbReference>
<evidence type="ECO:0000256" key="3">
    <source>
        <dbReference type="SAM" id="SignalP"/>
    </source>
</evidence>
<dbReference type="InterPro" id="IPR000859">
    <property type="entry name" value="CUB_dom"/>
</dbReference>
<dbReference type="PANTHER" id="PTHR33236">
    <property type="entry name" value="INTRAFLAGELLAR TRANSPORT PROTEIN 122 FAMILY PROTEIN-RELATED"/>
    <property type="match status" value="1"/>
</dbReference>
<gene>
    <name evidence="5" type="ORF">PMACD_LOCUS3378</name>
</gene>
<evidence type="ECO:0000313" key="5">
    <source>
        <dbReference type="EMBL" id="CAF4799908.1"/>
    </source>
</evidence>
<dbReference type="EMBL" id="CAJOBZ010000006">
    <property type="protein sequence ID" value="CAF4799908.1"/>
    <property type="molecule type" value="Genomic_DNA"/>
</dbReference>
<dbReference type="PANTHER" id="PTHR33236:SF11">
    <property type="entry name" value="CUB DOMAIN-CONTAINING PROTEIN"/>
    <property type="match status" value="1"/>
</dbReference>
<dbReference type="PROSITE" id="PS01180">
    <property type="entry name" value="CUB"/>
    <property type="match status" value="1"/>
</dbReference>
<comment type="caution">
    <text evidence="2">Lacks conserved residue(s) required for the propagation of feature annotation.</text>
</comment>
<dbReference type="OrthoDB" id="6479909at2759"/>
<dbReference type="Proteomes" id="UP000663880">
    <property type="component" value="Unassembled WGS sequence"/>
</dbReference>
<comment type="caution">
    <text evidence="5">The sequence shown here is derived from an EMBL/GenBank/DDBJ whole genome shotgun (WGS) entry which is preliminary data.</text>
</comment>
<name>A0A821P6S2_9NEOP</name>
<organism evidence="5 6">
    <name type="scientific">Pieris macdunnoughi</name>
    <dbReference type="NCBI Taxonomy" id="345717"/>
    <lineage>
        <taxon>Eukaryota</taxon>
        <taxon>Metazoa</taxon>
        <taxon>Ecdysozoa</taxon>
        <taxon>Arthropoda</taxon>
        <taxon>Hexapoda</taxon>
        <taxon>Insecta</taxon>
        <taxon>Pterygota</taxon>
        <taxon>Neoptera</taxon>
        <taxon>Endopterygota</taxon>
        <taxon>Lepidoptera</taxon>
        <taxon>Glossata</taxon>
        <taxon>Ditrysia</taxon>
        <taxon>Papilionoidea</taxon>
        <taxon>Pieridae</taxon>
        <taxon>Pierinae</taxon>
        <taxon>Pieris</taxon>
    </lineage>
</organism>
<dbReference type="Gene3D" id="2.60.120.290">
    <property type="entry name" value="Spermadhesin, CUB domain"/>
    <property type="match status" value="2"/>
</dbReference>
<dbReference type="SUPFAM" id="SSF49854">
    <property type="entry name" value="Spermadhesin, CUB domain"/>
    <property type="match status" value="2"/>
</dbReference>
<feature type="domain" description="CUB" evidence="4">
    <location>
        <begin position="174"/>
        <end position="291"/>
    </location>
</feature>
<protein>
    <recommendedName>
        <fullName evidence="4">CUB domain-containing protein</fullName>
    </recommendedName>
</protein>
<reference evidence="5" key="1">
    <citation type="submission" date="2021-02" db="EMBL/GenBank/DDBJ databases">
        <authorList>
            <person name="Steward A R."/>
        </authorList>
    </citation>
    <scope>NUCLEOTIDE SEQUENCE</scope>
</reference>
<sequence>MITILIIMLSCFSTNSSRWYSASLQNNSAVESFKEVQNFSPILTIDPEQYNYMAAKLKEGDTESKYTNSEHRKQEEHFKYIIHQTQHTTFKPKRKISRCREPPRRLKKLKTDIPRDSRFLDIFEVIEFDHVPCTSSNGLEGLCLHEYDCQKSGGTNMGECADGYGTCCIVQFTCDSRSASPKGWFTNREFPLPTFDRLSCTITLEKAWPEVKQLRLDFLTFELLPPNSGNCEQDQFIITGQDVNNVLPILCGINTGQHVYVEVGNSAGPINLSIQTVTPESRIFAIKITQLLPNNALSPPSGCLQYFQEEQGYLVSFNYRDISDISIGKTSSYLNNLNYAICIQRQPGSCSITYKNAGYMQIVNYDGEGLPILPPRQAGVEIFNCPSDWLLISAVRLCGERLNDGSAVQDFSFDAPVTDSAVGPIMVWFRSDSVYTGRGFKLHYQQNVCLNAS</sequence>
<evidence type="ECO:0000313" key="6">
    <source>
        <dbReference type="Proteomes" id="UP000663880"/>
    </source>
</evidence>